<dbReference type="PANTHER" id="PTHR33820">
    <property type="entry name" value="COILED-COIL DOMAIN-CONTAINING PROTEIN 17"/>
    <property type="match status" value="1"/>
</dbReference>
<dbReference type="OrthoDB" id="195644at2759"/>
<evidence type="ECO:0000256" key="2">
    <source>
        <dbReference type="SAM" id="MobiDB-lite"/>
    </source>
</evidence>
<dbReference type="Proteomes" id="UP000052943">
    <property type="component" value="Unassembled WGS sequence"/>
</dbReference>
<feature type="region of interest" description="Disordered" evidence="2">
    <location>
        <begin position="333"/>
        <end position="436"/>
    </location>
</feature>
<name>A0A0W8CDU7_PHYNI</name>
<evidence type="ECO:0000256" key="1">
    <source>
        <dbReference type="SAM" id="Coils"/>
    </source>
</evidence>
<sequence>MLNDCSMSLMNHDHDDSSAPDSTTQDSSRIAAVTKAVNKFINLKPLDAPHQPRHALNKDASPVTSTQTADSLPAAPLTQPAAQPIAQHPSYLQQLAVPCYPHSYLFSTTSFSPYQFFSPPIMPVYPYGTGVSSCFPGSPYPAAPPWLPSYQVGNATPLEQSSKPLLNQQEEDIRRLERDLEMQRFANEQQAEAKEFARLQIRIQELQRQHLENLAKVRNERDLLEEQEKLEDLKERIQRRREEKKRELDHEDWLAKQKRELVTLRVQRAIQHNDVKNNGLNSDIQGESTASYSPESGFALFWDFVDRVPTTTTDLQITYAVFEGKILLRYQLPESGKAPPRPQSKSMMAGRRTPITPAKPLEDQKPRPPTTTDSPPSVGPPKQDFLDVEHFRSLSSASPRPSSTRPRSNIPPTSDRSRLPPFREDSNAESDEPWIRVDKTSELQRRLLGGSPFQSGDGFNVYIDGGRGFPDSVTISKVTIAALHADRTQVVAANGSTFAVAESGAFDPVFDAYVEYRQGNFNPTLTLVIRVDIIELVSKRPVILGYSVFPVFLDVETTDQPNRPSIHHFILNEGGFQLPLHTQVQSAEVNQPLNAKSCEEFPRIPCATVLLRVVRAKLSLLKAATGGLNAVVDDIGNEKVKQLIPVPEPGASLFVRLQDPQLPHLSTEPIVDASISKMIPPRMSAKYAYDNAKVAAIKKKTPLSKLLPADVPEKQFEKELNEAFAQVCVIY</sequence>
<evidence type="ECO:0000313" key="4">
    <source>
        <dbReference type="Proteomes" id="UP000052943"/>
    </source>
</evidence>
<dbReference type="PANTHER" id="PTHR33820:SF2">
    <property type="entry name" value="COILED-COIL DOMAIN-CONTAINING PROTEIN 17"/>
    <property type="match status" value="1"/>
</dbReference>
<feature type="region of interest" description="Disordered" evidence="2">
    <location>
        <begin position="1"/>
        <end position="27"/>
    </location>
</feature>
<feature type="compositionally biased region" description="Low complexity" evidence="2">
    <location>
        <begin position="393"/>
        <end position="414"/>
    </location>
</feature>
<protein>
    <submittedName>
        <fullName evidence="3">Uncharacterized protein</fullName>
    </submittedName>
</protein>
<gene>
    <name evidence="3" type="ORF">AM587_10008813</name>
</gene>
<keyword evidence="1" id="KW-0175">Coiled coil</keyword>
<evidence type="ECO:0000313" key="3">
    <source>
        <dbReference type="EMBL" id="KUF82232.1"/>
    </source>
</evidence>
<dbReference type="InterPro" id="IPR038800">
    <property type="entry name" value="CCDC17"/>
</dbReference>
<comment type="caution">
    <text evidence="3">The sequence shown here is derived from an EMBL/GenBank/DDBJ whole genome shotgun (WGS) entry which is preliminary data.</text>
</comment>
<reference evidence="3 4" key="1">
    <citation type="submission" date="2015-11" db="EMBL/GenBank/DDBJ databases">
        <title>Genomes and virulence difference between two physiological races of Phytophthora nicotianae.</title>
        <authorList>
            <person name="Liu H."/>
            <person name="Ma X."/>
            <person name="Yu H."/>
            <person name="Fang D."/>
            <person name="Li Y."/>
            <person name="Wang X."/>
            <person name="Wang W."/>
            <person name="Dong Y."/>
            <person name="Xiao B."/>
        </authorList>
    </citation>
    <scope>NUCLEOTIDE SEQUENCE [LARGE SCALE GENOMIC DNA]</scope>
    <source>
        <strain evidence="4">race 0</strain>
    </source>
</reference>
<dbReference type="AlphaFoldDB" id="A0A0W8CDU7"/>
<feature type="region of interest" description="Disordered" evidence="2">
    <location>
        <begin position="47"/>
        <end position="71"/>
    </location>
</feature>
<dbReference type="STRING" id="4790.A0A0W8CDU7"/>
<dbReference type="EMBL" id="LNFO01003795">
    <property type="protein sequence ID" value="KUF82232.1"/>
    <property type="molecule type" value="Genomic_DNA"/>
</dbReference>
<feature type="coiled-coil region" evidence="1">
    <location>
        <begin position="166"/>
        <end position="250"/>
    </location>
</feature>
<accession>A0A0W8CDU7</accession>
<feature type="compositionally biased region" description="Basic and acidic residues" evidence="2">
    <location>
        <begin position="415"/>
        <end position="426"/>
    </location>
</feature>
<organism evidence="3 4">
    <name type="scientific">Phytophthora nicotianae</name>
    <name type="common">Potato buckeye rot agent</name>
    <name type="synonym">Phytophthora parasitica</name>
    <dbReference type="NCBI Taxonomy" id="4792"/>
    <lineage>
        <taxon>Eukaryota</taxon>
        <taxon>Sar</taxon>
        <taxon>Stramenopiles</taxon>
        <taxon>Oomycota</taxon>
        <taxon>Peronosporomycetes</taxon>
        <taxon>Peronosporales</taxon>
        <taxon>Peronosporaceae</taxon>
        <taxon>Phytophthora</taxon>
    </lineage>
</organism>
<proteinExistence type="predicted"/>